<proteinExistence type="predicted"/>
<accession>A0A833PDH6</accession>
<reference evidence="2" key="1">
    <citation type="journal article" date="2020" name="MBio">
        <title>Horizontal gene transfer to a defensive symbiont with a reduced genome amongst a multipartite beetle microbiome.</title>
        <authorList>
            <person name="Waterworth S.C."/>
            <person name="Florez L.V."/>
            <person name="Rees E.R."/>
            <person name="Hertweck C."/>
            <person name="Kaltenpoth M."/>
            <person name="Kwan J.C."/>
        </authorList>
    </citation>
    <scope>NUCLEOTIDE SEQUENCE [LARGE SCALE GENOMIC DNA]</scope>
</reference>
<dbReference type="AlphaFoldDB" id="A0A833PDH6"/>
<name>A0A833PDH6_ACIBZ</name>
<gene>
    <name evidence="1" type="ORF">GAK29_03322</name>
</gene>
<evidence type="ECO:0000313" key="1">
    <source>
        <dbReference type="EMBL" id="KAF1021794.1"/>
    </source>
</evidence>
<protein>
    <submittedName>
        <fullName evidence="1">Uncharacterized protein</fullName>
    </submittedName>
</protein>
<dbReference type="EMBL" id="WNDP01000101">
    <property type="protein sequence ID" value="KAF1021794.1"/>
    <property type="molecule type" value="Genomic_DNA"/>
</dbReference>
<dbReference type="Proteomes" id="UP000490535">
    <property type="component" value="Unassembled WGS sequence"/>
</dbReference>
<sequence length="127" mass="14854">MNIVEQPTLATEAIRAFFTLQCCWLNNEEIYLEKGCLHCGSAATYLIYFTNTPIQNLLLNFIQKYNCHHSRKLDLLDLLDFEEQYNNFLQILENAVNSYACQYQNRPRELAFEQVDSIFEREAAVAC</sequence>
<comment type="caution">
    <text evidence="1">The sequence shown here is derived from an EMBL/GenBank/DDBJ whole genome shotgun (WGS) entry which is preliminary data.</text>
</comment>
<organism evidence="1 2">
    <name type="scientific">Acinetobacter bereziniae</name>
    <name type="common">Acinetobacter genomosp. 10</name>
    <dbReference type="NCBI Taxonomy" id="106648"/>
    <lineage>
        <taxon>Bacteria</taxon>
        <taxon>Pseudomonadati</taxon>
        <taxon>Pseudomonadota</taxon>
        <taxon>Gammaproteobacteria</taxon>
        <taxon>Moraxellales</taxon>
        <taxon>Moraxellaceae</taxon>
        <taxon>Acinetobacter</taxon>
    </lineage>
</organism>
<evidence type="ECO:0000313" key="2">
    <source>
        <dbReference type="Proteomes" id="UP000490535"/>
    </source>
</evidence>